<gene>
    <name evidence="6" type="ORF">CATMQ487_26440</name>
</gene>
<dbReference type="PANTHER" id="PTHR24567:SF68">
    <property type="entry name" value="DNA-BINDING TRANSCRIPTIONAL DUAL REGULATOR CRP"/>
    <property type="match status" value="1"/>
</dbReference>
<feature type="domain" description="HTH crp-type" evidence="5">
    <location>
        <begin position="154"/>
        <end position="224"/>
    </location>
</feature>
<evidence type="ECO:0000313" key="6">
    <source>
        <dbReference type="EMBL" id="BDI05674.1"/>
    </source>
</evidence>
<organism evidence="6 7">
    <name type="scientific">Sphaerotilus microaerophilus</name>
    <dbReference type="NCBI Taxonomy" id="2914710"/>
    <lineage>
        <taxon>Bacteria</taxon>
        <taxon>Pseudomonadati</taxon>
        <taxon>Pseudomonadota</taxon>
        <taxon>Betaproteobacteria</taxon>
        <taxon>Burkholderiales</taxon>
        <taxon>Sphaerotilaceae</taxon>
        <taxon>Sphaerotilus</taxon>
    </lineage>
</organism>
<dbReference type="Gene3D" id="2.60.120.10">
    <property type="entry name" value="Jelly Rolls"/>
    <property type="match status" value="1"/>
</dbReference>
<dbReference type="EMBL" id="AP025730">
    <property type="protein sequence ID" value="BDI05674.1"/>
    <property type="molecule type" value="Genomic_DNA"/>
</dbReference>
<dbReference type="InterPro" id="IPR012318">
    <property type="entry name" value="HTH_CRP"/>
</dbReference>
<dbReference type="PROSITE" id="PS51063">
    <property type="entry name" value="HTH_CRP_2"/>
    <property type="match status" value="1"/>
</dbReference>
<evidence type="ECO:0000259" key="4">
    <source>
        <dbReference type="PROSITE" id="PS50042"/>
    </source>
</evidence>
<dbReference type="InterPro" id="IPR018490">
    <property type="entry name" value="cNMP-bd_dom_sf"/>
</dbReference>
<dbReference type="InterPro" id="IPR036390">
    <property type="entry name" value="WH_DNA-bd_sf"/>
</dbReference>
<dbReference type="Pfam" id="PF13545">
    <property type="entry name" value="HTH_Crp_2"/>
    <property type="match status" value="1"/>
</dbReference>
<dbReference type="PANTHER" id="PTHR24567">
    <property type="entry name" value="CRP FAMILY TRANSCRIPTIONAL REGULATORY PROTEIN"/>
    <property type="match status" value="1"/>
</dbReference>
<dbReference type="CDD" id="cd00038">
    <property type="entry name" value="CAP_ED"/>
    <property type="match status" value="1"/>
</dbReference>
<evidence type="ECO:0000313" key="7">
    <source>
        <dbReference type="Proteomes" id="UP001057498"/>
    </source>
</evidence>
<dbReference type="Proteomes" id="UP001057498">
    <property type="component" value="Chromosome"/>
</dbReference>
<dbReference type="InterPro" id="IPR014710">
    <property type="entry name" value="RmlC-like_jellyroll"/>
</dbReference>
<feature type="domain" description="Cyclic nucleotide-binding" evidence="4">
    <location>
        <begin position="20"/>
        <end position="122"/>
    </location>
</feature>
<keyword evidence="3" id="KW-0804">Transcription</keyword>
<protein>
    <submittedName>
        <fullName evidence="6">Crp/Fnr family transcriptional regulator</fullName>
    </submittedName>
</protein>
<dbReference type="InterPro" id="IPR000595">
    <property type="entry name" value="cNMP-bd_dom"/>
</dbReference>
<sequence>MPSLRLQLLPLHEFIEQSVWVRSLCPSERALVHESCTERCVAAREAVAALGDPAEHWMGVIDGVFKMQVRHRDGRCSTLTGVAHGGWFAEGTLLRHEPYRYEVVALRAGRLACLPRATFEALRARSLAFNHYLEHLLNARLGHFIGLLHSDRLLDADARVAHSLASLYNPDLYPDPGPRLNFAQSEVALLAGISRQRANAALQRLDAAGLIRLDTRGMTVLDLDGLRRWEGPCTRPDAG</sequence>
<evidence type="ECO:0000256" key="1">
    <source>
        <dbReference type="ARBA" id="ARBA00023015"/>
    </source>
</evidence>
<dbReference type="Gene3D" id="1.10.10.10">
    <property type="entry name" value="Winged helix-like DNA-binding domain superfamily/Winged helix DNA-binding domain"/>
    <property type="match status" value="1"/>
</dbReference>
<keyword evidence="1" id="KW-0805">Transcription regulation</keyword>
<keyword evidence="7" id="KW-1185">Reference proteome</keyword>
<dbReference type="InterPro" id="IPR050397">
    <property type="entry name" value="Env_Response_Regulators"/>
</dbReference>
<dbReference type="Pfam" id="PF00027">
    <property type="entry name" value="cNMP_binding"/>
    <property type="match status" value="1"/>
</dbReference>
<evidence type="ECO:0000256" key="3">
    <source>
        <dbReference type="ARBA" id="ARBA00023163"/>
    </source>
</evidence>
<dbReference type="SUPFAM" id="SSF46785">
    <property type="entry name" value="Winged helix' DNA-binding domain"/>
    <property type="match status" value="1"/>
</dbReference>
<dbReference type="PROSITE" id="PS50042">
    <property type="entry name" value="CNMP_BINDING_3"/>
    <property type="match status" value="1"/>
</dbReference>
<accession>A0ABN6PNS8</accession>
<dbReference type="RefSeq" id="WP_251969039.1">
    <property type="nucleotide sequence ID" value="NZ_AP025730.1"/>
</dbReference>
<evidence type="ECO:0000259" key="5">
    <source>
        <dbReference type="PROSITE" id="PS51063"/>
    </source>
</evidence>
<proteinExistence type="predicted"/>
<name>A0ABN6PNS8_9BURK</name>
<dbReference type="SUPFAM" id="SSF51206">
    <property type="entry name" value="cAMP-binding domain-like"/>
    <property type="match status" value="1"/>
</dbReference>
<evidence type="ECO:0000256" key="2">
    <source>
        <dbReference type="ARBA" id="ARBA00023125"/>
    </source>
</evidence>
<dbReference type="InterPro" id="IPR036388">
    <property type="entry name" value="WH-like_DNA-bd_sf"/>
</dbReference>
<reference evidence="6" key="1">
    <citation type="submission" date="2022-04" db="EMBL/GenBank/DDBJ databases">
        <title>Whole genome sequence of Sphaerotilus sp. FB-5.</title>
        <authorList>
            <person name="Takeda M."/>
            <person name="Narihara S."/>
            <person name="Akimoto M."/>
            <person name="Akimoto R."/>
            <person name="Nishiyashiki S."/>
            <person name="Murakami T."/>
        </authorList>
    </citation>
    <scope>NUCLEOTIDE SEQUENCE</scope>
    <source>
        <strain evidence="6">FB-5</strain>
    </source>
</reference>
<keyword evidence="2" id="KW-0238">DNA-binding</keyword>